<proteinExistence type="predicted"/>
<accession>A0A7S1Q3C0</accession>
<dbReference type="PROSITE" id="PS51318">
    <property type="entry name" value="TAT"/>
    <property type="match status" value="1"/>
</dbReference>
<evidence type="ECO:0000313" key="1">
    <source>
        <dbReference type="EMBL" id="CAD9114931.1"/>
    </source>
</evidence>
<dbReference type="EMBL" id="HBGE01023748">
    <property type="protein sequence ID" value="CAD9114931.1"/>
    <property type="molecule type" value="Transcribed_RNA"/>
</dbReference>
<reference evidence="1" key="1">
    <citation type="submission" date="2021-01" db="EMBL/GenBank/DDBJ databases">
        <authorList>
            <person name="Corre E."/>
            <person name="Pelletier E."/>
            <person name="Niang G."/>
            <person name="Scheremetjew M."/>
            <person name="Finn R."/>
            <person name="Kale V."/>
            <person name="Holt S."/>
            <person name="Cochrane G."/>
            <person name="Meng A."/>
            <person name="Brown T."/>
            <person name="Cohen L."/>
        </authorList>
    </citation>
    <scope>NUCLEOTIDE SEQUENCE</scope>
    <source>
        <strain evidence="1">OF101</strain>
    </source>
</reference>
<dbReference type="InterPro" id="IPR006311">
    <property type="entry name" value="TAT_signal"/>
</dbReference>
<dbReference type="AlphaFoldDB" id="A0A7S1Q3C0"/>
<protein>
    <submittedName>
        <fullName evidence="1">Uncharacterized protein</fullName>
    </submittedName>
</protein>
<gene>
    <name evidence="1" type="ORF">ACAT0790_LOCUS14353</name>
</gene>
<name>A0A7S1Q3C0_ALECA</name>
<organism evidence="1">
    <name type="scientific">Alexandrium catenella</name>
    <name type="common">Red tide dinoflagellate</name>
    <name type="synonym">Gonyaulax catenella</name>
    <dbReference type="NCBI Taxonomy" id="2925"/>
    <lineage>
        <taxon>Eukaryota</taxon>
        <taxon>Sar</taxon>
        <taxon>Alveolata</taxon>
        <taxon>Dinophyceae</taxon>
        <taxon>Gonyaulacales</taxon>
        <taxon>Pyrocystaceae</taxon>
        <taxon>Alexandrium</taxon>
    </lineage>
</organism>
<sequence length="212" mass="23667">MQQPSRPPAPRRRDLLLLSAAPAALLPAGPATAEEKLLGGQEDGGYRVVRPSGPDEPRFFNFLLPTEDPLLEGKRFGDRSNPDKKEKGAMFLGQFGGKADPKSMVLAGELPKDFLKNIRGNTYPEGTGIISDTASEKFADLEWTDKDKQNGKEFTVHNFARVFYRGKTKDAKTKNAKTKDVLLLLQLPETQVERLRPLWPEMRDTMVLEGEE</sequence>